<comment type="caution">
    <text evidence="3">The sequence shown here is derived from an EMBL/GenBank/DDBJ whole genome shotgun (WGS) entry which is preliminary data.</text>
</comment>
<name>A0A200QN66_MACCD</name>
<dbReference type="Proteomes" id="UP000195402">
    <property type="component" value="Unassembled WGS sequence"/>
</dbReference>
<evidence type="ECO:0000313" key="4">
    <source>
        <dbReference type="Proteomes" id="UP000195402"/>
    </source>
</evidence>
<dbReference type="InParanoid" id="A0A200QN66"/>
<reference evidence="3 4" key="1">
    <citation type="journal article" date="2017" name="Mol. Plant">
        <title>The Genome of Medicinal Plant Macleaya cordata Provides New Insights into Benzylisoquinoline Alkaloids Metabolism.</title>
        <authorList>
            <person name="Liu X."/>
            <person name="Liu Y."/>
            <person name="Huang P."/>
            <person name="Ma Y."/>
            <person name="Qing Z."/>
            <person name="Tang Q."/>
            <person name="Cao H."/>
            <person name="Cheng P."/>
            <person name="Zheng Y."/>
            <person name="Yuan Z."/>
            <person name="Zhou Y."/>
            <person name="Liu J."/>
            <person name="Tang Z."/>
            <person name="Zhuo Y."/>
            <person name="Zhang Y."/>
            <person name="Yu L."/>
            <person name="Huang J."/>
            <person name="Yang P."/>
            <person name="Peng Q."/>
            <person name="Zhang J."/>
            <person name="Jiang W."/>
            <person name="Zhang Z."/>
            <person name="Lin K."/>
            <person name="Ro D.K."/>
            <person name="Chen X."/>
            <person name="Xiong X."/>
            <person name="Shang Y."/>
            <person name="Huang S."/>
            <person name="Zeng J."/>
        </authorList>
    </citation>
    <scope>NUCLEOTIDE SEQUENCE [LARGE SCALE GENOMIC DNA]</scope>
    <source>
        <strain evidence="4">cv. BLH2017</strain>
        <tissue evidence="3">Root</tissue>
    </source>
</reference>
<keyword evidence="4" id="KW-1185">Reference proteome</keyword>
<dbReference type="EMBL" id="MVGT01001474">
    <property type="protein sequence ID" value="OVA11916.1"/>
    <property type="molecule type" value="Genomic_DNA"/>
</dbReference>
<organism evidence="3 4">
    <name type="scientific">Macleaya cordata</name>
    <name type="common">Five-seeded plume-poppy</name>
    <name type="synonym">Bocconia cordata</name>
    <dbReference type="NCBI Taxonomy" id="56857"/>
    <lineage>
        <taxon>Eukaryota</taxon>
        <taxon>Viridiplantae</taxon>
        <taxon>Streptophyta</taxon>
        <taxon>Embryophyta</taxon>
        <taxon>Tracheophyta</taxon>
        <taxon>Spermatophyta</taxon>
        <taxon>Magnoliopsida</taxon>
        <taxon>Ranunculales</taxon>
        <taxon>Papaveraceae</taxon>
        <taxon>Papaveroideae</taxon>
        <taxon>Macleaya</taxon>
    </lineage>
</organism>
<keyword evidence="1" id="KW-0175">Coiled coil</keyword>
<evidence type="ECO:0000313" key="3">
    <source>
        <dbReference type="EMBL" id="OVA11916.1"/>
    </source>
</evidence>
<accession>A0A200QN66</accession>
<sequence>MKATLDDSDSSSDTSITSDEQIKEEMNAMIATLSQIFKNADTSNEHEESDEEIDPEELCDNLLKKCMDSSKDKKVLNEKLTFIQTERDEAMIKLQKSSIKTKQLEKEISKLLTKINSLELDLREALDKIKSFDSTLASTKRDLILSNDLLDKFNHCSNFISNLLNAAKTAKDKKGLGYDATTSSNSLQGTKFVKAKEQHAQNIPPKSTLVQTSKNLGKYSLSIQRIASKRKKLIR</sequence>
<dbReference type="AlphaFoldDB" id="A0A200QN66"/>
<evidence type="ECO:0000256" key="2">
    <source>
        <dbReference type="SAM" id="MobiDB-lite"/>
    </source>
</evidence>
<gene>
    <name evidence="3" type="ORF">BVC80_7561g5</name>
</gene>
<feature type="compositionally biased region" description="Acidic residues" evidence="2">
    <location>
        <begin position="1"/>
        <end position="10"/>
    </location>
</feature>
<feature type="coiled-coil region" evidence="1">
    <location>
        <begin position="87"/>
        <end position="135"/>
    </location>
</feature>
<feature type="region of interest" description="Disordered" evidence="2">
    <location>
        <begin position="1"/>
        <end position="24"/>
    </location>
</feature>
<evidence type="ECO:0000256" key="1">
    <source>
        <dbReference type="SAM" id="Coils"/>
    </source>
</evidence>
<protein>
    <submittedName>
        <fullName evidence="3">Uncharacterized protein</fullName>
    </submittedName>
</protein>
<proteinExistence type="predicted"/>